<sequence>MRANLEALPGLYRELATVLQPGRRGSDGRSATRTAPIPCSLDAVDLRARGGIEGVVGGWARDLCEREQWSIPDYTSIVAIVDWSCGILLLNLTMICDEHPAVREIADELRAVRAQAERLITGEKPPIRIPVGCRECGNILKVTLDMDGIRCPRCQQQYDHADMLSLTPTRRAATAA</sequence>
<name>A0A1G9ZCP2_9ACTN</name>
<protein>
    <submittedName>
        <fullName evidence="1">Uncharacterized protein</fullName>
    </submittedName>
</protein>
<organism evidence="1 2">
    <name type="scientific">Streptomyces wuyuanensis</name>
    <dbReference type="NCBI Taxonomy" id="1196353"/>
    <lineage>
        <taxon>Bacteria</taxon>
        <taxon>Bacillati</taxon>
        <taxon>Actinomycetota</taxon>
        <taxon>Actinomycetes</taxon>
        <taxon>Kitasatosporales</taxon>
        <taxon>Streptomycetaceae</taxon>
        <taxon>Streptomyces</taxon>
    </lineage>
</organism>
<dbReference type="STRING" id="1196353.SAMN05444921_12152"/>
<accession>A0A1G9ZCP2</accession>
<proteinExistence type="predicted"/>
<dbReference type="Proteomes" id="UP000199063">
    <property type="component" value="Unassembled WGS sequence"/>
</dbReference>
<gene>
    <name evidence="1" type="ORF">SAMN05444921_12152</name>
</gene>
<dbReference type="OrthoDB" id="4180743at2"/>
<evidence type="ECO:0000313" key="1">
    <source>
        <dbReference type="EMBL" id="SDN18356.1"/>
    </source>
</evidence>
<evidence type="ECO:0000313" key="2">
    <source>
        <dbReference type="Proteomes" id="UP000199063"/>
    </source>
</evidence>
<keyword evidence="2" id="KW-1185">Reference proteome</keyword>
<reference evidence="2" key="1">
    <citation type="submission" date="2016-10" db="EMBL/GenBank/DDBJ databases">
        <authorList>
            <person name="Varghese N."/>
            <person name="Submissions S."/>
        </authorList>
    </citation>
    <scope>NUCLEOTIDE SEQUENCE [LARGE SCALE GENOMIC DNA]</scope>
    <source>
        <strain evidence="2">CGMCC 4.7042</strain>
    </source>
</reference>
<dbReference type="EMBL" id="FNHI01000021">
    <property type="protein sequence ID" value="SDN18356.1"/>
    <property type="molecule type" value="Genomic_DNA"/>
</dbReference>
<dbReference type="GeneID" id="40832634"/>
<dbReference type="AlphaFoldDB" id="A0A1G9ZCP2"/>
<dbReference type="RefSeq" id="WP_093659323.1">
    <property type="nucleotide sequence ID" value="NZ_FNHI01000021.1"/>
</dbReference>